<dbReference type="PANTHER" id="PTHR12526:SF608">
    <property type="entry name" value="PELF"/>
    <property type="match status" value="1"/>
</dbReference>
<dbReference type="KEGG" id="nam:NAMH_1430"/>
<dbReference type="OrthoDB" id="9775208at2"/>
<reference evidence="3 4" key="1">
    <citation type="journal article" date="2009" name="PLoS Genet.">
        <title>Adaptations to submarine hydrothermal environments exemplified by the genome of Nautilia profundicola.</title>
        <authorList>
            <person name="Campbell B.J."/>
            <person name="Smith J.L."/>
            <person name="Hanson T.E."/>
            <person name="Klotz M.G."/>
            <person name="Stein L.Y."/>
            <person name="Lee C.K."/>
            <person name="Wu D."/>
            <person name="Robinson J.M."/>
            <person name="Khouri H.M."/>
            <person name="Eisen J.A."/>
            <person name="Cary S.C."/>
        </authorList>
    </citation>
    <scope>NUCLEOTIDE SEQUENCE [LARGE SCALE GENOMIC DNA]</scope>
    <source>
        <strain evidence="4">ATCC BAA-1463 / DSM 18972 / AmH</strain>
    </source>
</reference>
<organism evidence="3 4">
    <name type="scientific">Nautilia profundicola (strain ATCC BAA-1463 / DSM 18972 / AmH)</name>
    <dbReference type="NCBI Taxonomy" id="598659"/>
    <lineage>
        <taxon>Bacteria</taxon>
        <taxon>Pseudomonadati</taxon>
        <taxon>Campylobacterota</taxon>
        <taxon>Epsilonproteobacteria</taxon>
        <taxon>Nautiliales</taxon>
        <taxon>Nautiliaceae</taxon>
        <taxon>Nautilia</taxon>
    </lineage>
</organism>
<name>B9L634_NAUPA</name>
<proteinExistence type="predicted"/>
<dbReference type="NCBIfam" id="NF038011">
    <property type="entry name" value="PelF"/>
    <property type="match status" value="1"/>
</dbReference>
<gene>
    <name evidence="3" type="ordered locus">NAMH_1430</name>
</gene>
<keyword evidence="3" id="KW-0808">Transferase</keyword>
<dbReference type="eggNOG" id="COG0438">
    <property type="taxonomic scope" value="Bacteria"/>
</dbReference>
<dbReference type="GO" id="GO:0016757">
    <property type="term" value="F:glycosyltransferase activity"/>
    <property type="evidence" value="ECO:0007669"/>
    <property type="project" value="InterPro"/>
</dbReference>
<feature type="domain" description="DUF3492" evidence="2">
    <location>
        <begin position="9"/>
        <end position="281"/>
    </location>
</feature>
<dbReference type="SUPFAM" id="SSF53756">
    <property type="entry name" value="UDP-Glycosyltransferase/glycogen phosphorylase"/>
    <property type="match status" value="1"/>
</dbReference>
<dbReference type="Proteomes" id="UP000000448">
    <property type="component" value="Chromosome"/>
</dbReference>
<dbReference type="PANTHER" id="PTHR12526">
    <property type="entry name" value="GLYCOSYLTRANSFERASE"/>
    <property type="match status" value="1"/>
</dbReference>
<dbReference type="AlphaFoldDB" id="B9L634"/>
<evidence type="ECO:0000313" key="3">
    <source>
        <dbReference type="EMBL" id="ACM93353.1"/>
    </source>
</evidence>
<dbReference type="InterPro" id="IPR022622">
    <property type="entry name" value="DUF3492"/>
</dbReference>
<evidence type="ECO:0000259" key="1">
    <source>
        <dbReference type="Pfam" id="PF00534"/>
    </source>
</evidence>
<accession>B9L634</accession>
<sequence>MILRNGDYDILIVAEGTYPYVRGGVSSWIHQLITGLNEFKFGLVFIGSAESDYQEIKYELPENLTYLYVDYLFKKEETPSPKYIPKYKDFNIVEQLHEWFNSKDQTMPEYVKSLKFYNTTASFEKFLYSESSWEYIQKNYMKNTPDSPFIDYFWSVRNMHTPIWRVVNIANNIKKPKMVHSPSTGYAGFLASLLSSNYKIPFVLTEHGIYVRERKIDMLNTNLFKENKSIFQKKLGELAYAKQMWIKFFENIGKITYESADIIISLFEKARKIQIEYGADKNKTKVIPNGVDVEELSKLRKNEIPKVVSLIGRVVPIKDIKTFIKAVKIASEEIGGLEGWIVGPEDEDETYAKECHTLVDLLGLGEKVKFLGFQNIKDILPKTGLLTLSSISEGMPLTIIEGFAAGIPAVTTDVGSCKDLIYGGNQEDKKLGKAGEVVSIANPTELAKAYVKFFKNEDLYNDAKKAAIKRVEKLYTKEMFLKNYRDIYLKYLEK</sequence>
<dbReference type="Pfam" id="PF11997">
    <property type="entry name" value="DUF3492"/>
    <property type="match status" value="1"/>
</dbReference>
<evidence type="ECO:0000313" key="4">
    <source>
        <dbReference type="Proteomes" id="UP000000448"/>
    </source>
</evidence>
<dbReference type="Pfam" id="PF00534">
    <property type="entry name" value="Glycos_transf_1"/>
    <property type="match status" value="1"/>
</dbReference>
<feature type="domain" description="Glycosyl transferase family 1" evidence="1">
    <location>
        <begin position="297"/>
        <end position="470"/>
    </location>
</feature>
<keyword evidence="4" id="KW-1185">Reference proteome</keyword>
<dbReference type="STRING" id="598659.NAMH_1430"/>
<dbReference type="InterPro" id="IPR001296">
    <property type="entry name" value="Glyco_trans_1"/>
</dbReference>
<dbReference type="RefSeq" id="WP_015902405.1">
    <property type="nucleotide sequence ID" value="NC_012115.1"/>
</dbReference>
<protein>
    <submittedName>
        <fullName evidence="3">Glycosyl transferase, group 1</fullName>
    </submittedName>
</protein>
<dbReference type="CAZy" id="GT4">
    <property type="family name" value="Glycosyltransferase Family 4"/>
</dbReference>
<dbReference type="HOGENOM" id="CLU_009583_32_1_7"/>
<evidence type="ECO:0000259" key="2">
    <source>
        <dbReference type="Pfam" id="PF11997"/>
    </source>
</evidence>
<dbReference type="Gene3D" id="3.40.50.2000">
    <property type="entry name" value="Glycogen Phosphorylase B"/>
    <property type="match status" value="2"/>
</dbReference>
<dbReference type="InterPro" id="IPR047691">
    <property type="entry name" value="PelF-like"/>
</dbReference>
<dbReference type="EMBL" id="CP001279">
    <property type="protein sequence ID" value="ACM93353.1"/>
    <property type="molecule type" value="Genomic_DNA"/>
</dbReference>
<dbReference type="CDD" id="cd03813">
    <property type="entry name" value="GT4-like"/>
    <property type="match status" value="1"/>
</dbReference>